<keyword evidence="2" id="KW-1185">Reference proteome</keyword>
<dbReference type="KEGG" id="sli:Slin_0898"/>
<sequence length="57" mass="6252">MNQKLLTDLINQLNIPEENEQEGITEITPEEAIEMEGGTVIDYVCPVVGNHGCGVPR</sequence>
<accession>D2QI64</accession>
<evidence type="ECO:0000313" key="1">
    <source>
        <dbReference type="EMBL" id="ADB36952.1"/>
    </source>
</evidence>
<dbReference type="AlphaFoldDB" id="D2QI64"/>
<name>D2QI64_SPILD</name>
<dbReference type="EMBL" id="CP001769">
    <property type="protein sequence ID" value="ADB36952.1"/>
    <property type="molecule type" value="Genomic_DNA"/>
</dbReference>
<proteinExistence type="predicted"/>
<organism evidence="1 2">
    <name type="scientific">Spirosoma linguale (strain ATCC 33905 / DSM 74 / LMG 10896 / Claus 1)</name>
    <dbReference type="NCBI Taxonomy" id="504472"/>
    <lineage>
        <taxon>Bacteria</taxon>
        <taxon>Pseudomonadati</taxon>
        <taxon>Bacteroidota</taxon>
        <taxon>Cytophagia</taxon>
        <taxon>Cytophagales</taxon>
        <taxon>Cytophagaceae</taxon>
        <taxon>Spirosoma</taxon>
    </lineage>
</organism>
<dbReference type="STRING" id="504472.Slin_0898"/>
<reference evidence="1 2" key="1">
    <citation type="journal article" date="2010" name="Stand. Genomic Sci.">
        <title>Complete genome sequence of Spirosoma linguale type strain (1).</title>
        <authorList>
            <person name="Lail K."/>
            <person name="Sikorski J."/>
            <person name="Saunders E."/>
            <person name="Lapidus A."/>
            <person name="Glavina Del Rio T."/>
            <person name="Copeland A."/>
            <person name="Tice H."/>
            <person name="Cheng J.-F."/>
            <person name="Lucas S."/>
            <person name="Nolan M."/>
            <person name="Bruce D."/>
            <person name="Goodwin L."/>
            <person name="Pitluck S."/>
            <person name="Ivanova N."/>
            <person name="Mavromatis K."/>
            <person name="Ovchinnikova G."/>
            <person name="Pati A."/>
            <person name="Chen A."/>
            <person name="Palaniappan K."/>
            <person name="Land M."/>
            <person name="Hauser L."/>
            <person name="Chang Y.-J."/>
            <person name="Jeffries C.D."/>
            <person name="Chain P."/>
            <person name="Brettin T."/>
            <person name="Detter J.C."/>
            <person name="Schuetze A."/>
            <person name="Rohde M."/>
            <person name="Tindall B.J."/>
            <person name="Goeker M."/>
            <person name="Bristow J."/>
            <person name="Eisen J.A."/>
            <person name="Markowitz V."/>
            <person name="Hugenholtz P."/>
            <person name="Kyrpides N.C."/>
            <person name="Klenk H.-P."/>
            <person name="Chen F."/>
        </authorList>
    </citation>
    <scope>NUCLEOTIDE SEQUENCE [LARGE SCALE GENOMIC DNA]</scope>
    <source>
        <strain evidence="2">ATCC 33905 / DSM 74 / LMG 10896 / Claus 1</strain>
    </source>
</reference>
<dbReference type="RefSeq" id="WP_012925504.1">
    <property type="nucleotide sequence ID" value="NC_013730.1"/>
</dbReference>
<protein>
    <submittedName>
        <fullName evidence="1">Uncharacterized protein</fullName>
    </submittedName>
</protein>
<dbReference type="Proteomes" id="UP000002028">
    <property type="component" value="Chromosome"/>
</dbReference>
<gene>
    <name evidence="1" type="ordered locus">Slin_0898</name>
</gene>
<evidence type="ECO:0000313" key="2">
    <source>
        <dbReference type="Proteomes" id="UP000002028"/>
    </source>
</evidence>
<dbReference type="HOGENOM" id="CLU_2994427_0_0_10"/>